<dbReference type="Gene3D" id="3.40.50.300">
    <property type="entry name" value="P-loop containing nucleotide triphosphate hydrolases"/>
    <property type="match status" value="1"/>
</dbReference>
<reference evidence="4" key="1">
    <citation type="journal article" date="2019" name="Int. J. Syst. Evol. Microbiol.">
        <title>The Global Catalogue of Microorganisms (GCM) 10K type strain sequencing project: providing services to taxonomists for standard genome sequencing and annotation.</title>
        <authorList>
            <consortium name="The Broad Institute Genomics Platform"/>
            <consortium name="The Broad Institute Genome Sequencing Center for Infectious Disease"/>
            <person name="Wu L."/>
            <person name="Ma J."/>
        </authorList>
    </citation>
    <scope>NUCLEOTIDE SEQUENCE [LARGE SCALE GENOMIC DNA]</scope>
    <source>
        <strain evidence="4">CCUG 43114</strain>
    </source>
</reference>
<proteinExistence type="predicted"/>
<dbReference type="PANTHER" id="PTHR42759:SF5">
    <property type="entry name" value="METHANOL DEHYDROGENASE REGULATOR"/>
    <property type="match status" value="1"/>
</dbReference>
<dbReference type="InterPro" id="IPR041628">
    <property type="entry name" value="ChlI/MoxR_AAA_lid"/>
</dbReference>
<name>A0ABW0GI31_9MICO</name>
<dbReference type="InterPro" id="IPR050764">
    <property type="entry name" value="CbbQ/NirQ/NorQ/GpvN"/>
</dbReference>
<dbReference type="SUPFAM" id="SSF52540">
    <property type="entry name" value="P-loop containing nucleoside triphosphate hydrolases"/>
    <property type="match status" value="1"/>
</dbReference>
<dbReference type="RefSeq" id="WP_377002213.1">
    <property type="nucleotide sequence ID" value="NZ_JBBEOG010000001.1"/>
</dbReference>
<gene>
    <name evidence="3" type="ORF">ACFPJ6_01820</name>
</gene>
<sequence>MTTDTGSADDRALPAAEVTRLAGAVLDAVGTAVVGMRDPLRLALAAVLAGGHVLFEDVPGLGKTLAARSLAAALGLRFARLQCTPDLLPSDVTGAYVYDPATHEFVFRPGPVFTGLLLADEVNRTSPKTQAALLEAMQEGQVTVEGTTTPLPRPFHVLATANPVEYEGTYPLPEAQLDRFLVRLAVGYPTTAHETDVLLRRVRRRQEAVDVAQVVDAATVRRMQAGVEAVDVDPDVAAYCVALAAATRAHSAVEVGASPRGSLGLLLVARALAVLGGRTVVLPEDVKTAAPAVLEHRLTLGVQTWSGTVGPADVVRDVLAAVPAPATVPAASRR</sequence>
<dbReference type="Proteomes" id="UP001596122">
    <property type="component" value="Unassembled WGS sequence"/>
</dbReference>
<evidence type="ECO:0000259" key="1">
    <source>
        <dbReference type="Pfam" id="PF07726"/>
    </source>
</evidence>
<evidence type="ECO:0000313" key="3">
    <source>
        <dbReference type="EMBL" id="MFC5379520.1"/>
    </source>
</evidence>
<comment type="caution">
    <text evidence="3">The sequence shown here is derived from an EMBL/GenBank/DDBJ whole genome shotgun (WGS) entry which is preliminary data.</text>
</comment>
<dbReference type="InterPro" id="IPR027417">
    <property type="entry name" value="P-loop_NTPase"/>
</dbReference>
<feature type="domain" description="ChlI/MoxR AAA lid" evidence="2">
    <location>
        <begin position="246"/>
        <end position="301"/>
    </location>
</feature>
<organism evidence="3 4">
    <name type="scientific">Aquipuribacter nitratireducens</name>
    <dbReference type="NCBI Taxonomy" id="650104"/>
    <lineage>
        <taxon>Bacteria</taxon>
        <taxon>Bacillati</taxon>
        <taxon>Actinomycetota</taxon>
        <taxon>Actinomycetes</taxon>
        <taxon>Micrococcales</taxon>
        <taxon>Intrasporangiaceae</taxon>
        <taxon>Aquipuribacter</taxon>
    </lineage>
</organism>
<evidence type="ECO:0000313" key="4">
    <source>
        <dbReference type="Proteomes" id="UP001596122"/>
    </source>
</evidence>
<evidence type="ECO:0000259" key="2">
    <source>
        <dbReference type="Pfam" id="PF17863"/>
    </source>
</evidence>
<dbReference type="InterPro" id="IPR011703">
    <property type="entry name" value="ATPase_AAA-3"/>
</dbReference>
<dbReference type="EMBL" id="JBHSLD010000001">
    <property type="protein sequence ID" value="MFC5379520.1"/>
    <property type="molecule type" value="Genomic_DNA"/>
</dbReference>
<keyword evidence="4" id="KW-1185">Reference proteome</keyword>
<dbReference type="PANTHER" id="PTHR42759">
    <property type="entry name" value="MOXR FAMILY PROTEIN"/>
    <property type="match status" value="1"/>
</dbReference>
<accession>A0ABW0GI31</accession>
<dbReference type="Pfam" id="PF17863">
    <property type="entry name" value="AAA_lid_2"/>
    <property type="match status" value="1"/>
</dbReference>
<dbReference type="Gene3D" id="1.10.8.80">
    <property type="entry name" value="Magnesium chelatase subunit I, C-Terminal domain"/>
    <property type="match status" value="1"/>
</dbReference>
<feature type="domain" description="ATPase AAA-3" evidence="1">
    <location>
        <begin position="52"/>
        <end position="182"/>
    </location>
</feature>
<dbReference type="Pfam" id="PF07726">
    <property type="entry name" value="AAA_3"/>
    <property type="match status" value="1"/>
</dbReference>
<protein>
    <submittedName>
        <fullName evidence="3">AAA family ATPase</fullName>
    </submittedName>
</protein>
<dbReference type="PIRSF" id="PIRSF002849">
    <property type="entry name" value="AAA_ATPase_chaperone_MoxR_prd"/>
    <property type="match status" value="1"/>
</dbReference>